<reference evidence="3" key="2">
    <citation type="submission" date="2025-08" db="UniProtKB">
        <authorList>
            <consortium name="RefSeq"/>
        </authorList>
    </citation>
    <scope>IDENTIFICATION</scope>
</reference>
<gene>
    <name evidence="3" type="primary">LOC115823815</name>
</gene>
<accession>A0A6J2WHA6</accession>
<evidence type="ECO:0000313" key="3">
    <source>
        <dbReference type="RefSeq" id="XP_030643698.1"/>
    </source>
</evidence>
<dbReference type="RefSeq" id="XP_030643698.1">
    <property type="nucleotide sequence ID" value="XM_030787838.1"/>
</dbReference>
<protein>
    <submittedName>
        <fullName evidence="3">Uncharacterized protein LOC115823815</fullName>
    </submittedName>
</protein>
<proteinExistence type="predicted"/>
<name>A0A6J2WHA6_CHACN</name>
<sequence>MKFCILKVVFSSFMMPTGNLSEVLTVSVILASNFAQIETLTTLEDLKDSGFGRPSPRHGLKLLFWFMNKCVKFNKKKNLVIQCCPSKGDYGFHVFQNSEGLLPMANGQYFEVGNLNSARYPGALNLPDDVQECYRYIRNSLTCNKDRIIIRLVGQKVVSMVYLTEHKSRGFDQERTYLLSLDLIKFIQDSAMDLDSFLAQTGFYVDSLSLARMDNGGMHSFERSAWHDFTGTDLSDISYSQPNDMLMSISPQTGYTDIYNSELTDMVTQFCTEINLLNNDSLRSRAMQDHAGPRRTMQDRAGPRRTAQGQGPQGTGAKSSSRPKDESYVCAARHR</sequence>
<organism evidence="2 3">
    <name type="scientific">Chanos chanos</name>
    <name type="common">Milkfish</name>
    <name type="synonym">Mugil chanos</name>
    <dbReference type="NCBI Taxonomy" id="29144"/>
    <lineage>
        <taxon>Eukaryota</taxon>
        <taxon>Metazoa</taxon>
        <taxon>Chordata</taxon>
        <taxon>Craniata</taxon>
        <taxon>Vertebrata</taxon>
        <taxon>Euteleostomi</taxon>
        <taxon>Actinopterygii</taxon>
        <taxon>Neopterygii</taxon>
        <taxon>Teleostei</taxon>
        <taxon>Ostariophysi</taxon>
        <taxon>Gonorynchiformes</taxon>
        <taxon>Chanidae</taxon>
        <taxon>Chanos</taxon>
    </lineage>
</organism>
<dbReference type="AlphaFoldDB" id="A0A6J2WHA6"/>
<dbReference type="GeneID" id="115823815"/>
<feature type="compositionally biased region" description="Basic and acidic residues" evidence="1">
    <location>
        <begin position="283"/>
        <end position="302"/>
    </location>
</feature>
<feature type="region of interest" description="Disordered" evidence="1">
    <location>
        <begin position="283"/>
        <end position="335"/>
    </location>
</feature>
<evidence type="ECO:0000313" key="2">
    <source>
        <dbReference type="Proteomes" id="UP000504632"/>
    </source>
</evidence>
<keyword evidence="2" id="KW-1185">Reference proteome</keyword>
<dbReference type="PANTHER" id="PTHR38706:SF2">
    <property type="match status" value="1"/>
</dbReference>
<dbReference type="PANTHER" id="PTHR38706">
    <property type="entry name" value="SI:CH211-198C19.1-RELATED"/>
    <property type="match status" value="1"/>
</dbReference>
<dbReference type="OrthoDB" id="8961033at2759"/>
<dbReference type="Proteomes" id="UP000504632">
    <property type="component" value="Chromosome 11"/>
</dbReference>
<evidence type="ECO:0000256" key="1">
    <source>
        <dbReference type="SAM" id="MobiDB-lite"/>
    </source>
</evidence>
<dbReference type="InParanoid" id="A0A6J2WHA6"/>
<reference evidence="2" key="1">
    <citation type="submission" date="2024-06" db="UniProtKB">
        <authorList>
            <consortium name="RefSeq"/>
        </authorList>
    </citation>
    <scope>NUCLEOTIDE SEQUENCE [LARGE SCALE GENOMIC DNA]</scope>
</reference>